<dbReference type="CDD" id="cd00340">
    <property type="entry name" value="GSH_Peroxidase"/>
    <property type="match status" value="1"/>
</dbReference>
<keyword evidence="3 4" id="KW-0560">Oxidoreductase</keyword>
<reference evidence="7" key="1">
    <citation type="submission" date="2020-10" db="EMBL/GenBank/DDBJ databases">
        <title>Unveiling of a novel bifunctional photoreceptor, Dualchrome1, isolated from a cosmopolitan green alga.</title>
        <authorList>
            <person name="Suzuki S."/>
            <person name="Kawachi M."/>
        </authorList>
    </citation>
    <scope>NUCLEOTIDE SEQUENCE</scope>
    <source>
        <strain evidence="7">NIES 2893</strain>
    </source>
</reference>
<feature type="transmembrane region" description="Helical" evidence="6">
    <location>
        <begin position="37"/>
        <end position="56"/>
    </location>
</feature>
<dbReference type="OrthoDB" id="446890at2759"/>
<dbReference type="AlphaFoldDB" id="A0A830HK60"/>
<keyword evidence="6" id="KW-1133">Transmembrane helix</keyword>
<dbReference type="PRINTS" id="PR01011">
    <property type="entry name" value="GLUTPROXDASE"/>
</dbReference>
<evidence type="ECO:0000256" key="5">
    <source>
        <dbReference type="SAM" id="MobiDB-lite"/>
    </source>
</evidence>
<dbReference type="PANTHER" id="PTHR11592">
    <property type="entry name" value="GLUTATHIONE PEROXIDASE"/>
    <property type="match status" value="1"/>
</dbReference>
<sequence>MMARSSSRPRPPGHVHGPRGGGGGASSFLVGNNKPPYWFILCALLVWLVIHFSFSFRRSSNSLSGSVVVKDVFAEHQLTPSRADSHSHRKIIRSGLKPSAPADTEDEEPVENQNLANEHDDANDDADVVPEDNDGDGNGNGNDIEDFVAAFRPKGLYSLQSGDIEGKRIRISSLGSGPTLVVNVASHCGYTDPNYRGIGQLMKTHGHLVNVIGFPCDQFGHQEPGDHEEIRKFVSSSYPEAYGSMALMEKVDVNGANSHLVYTFLKESARRHGVPDAPLEWNFVKFLVGKDGEVIRRYPPAFDLQQIARDVEEAART</sequence>
<comment type="caution">
    <text evidence="7">The sequence shown here is derived from an EMBL/GenBank/DDBJ whole genome shotgun (WGS) entry which is preliminary data.</text>
</comment>
<dbReference type="SUPFAM" id="SSF52833">
    <property type="entry name" value="Thioredoxin-like"/>
    <property type="match status" value="1"/>
</dbReference>
<dbReference type="Proteomes" id="UP000660262">
    <property type="component" value="Unassembled WGS sequence"/>
</dbReference>
<name>A0A830HK60_9CHLO</name>
<evidence type="ECO:0000313" key="8">
    <source>
        <dbReference type="Proteomes" id="UP000660262"/>
    </source>
</evidence>
<comment type="similarity">
    <text evidence="1 4">Belongs to the glutathione peroxidase family.</text>
</comment>
<evidence type="ECO:0000256" key="1">
    <source>
        <dbReference type="ARBA" id="ARBA00006926"/>
    </source>
</evidence>
<accession>A0A830HK60</accession>
<dbReference type="GO" id="GO:0006979">
    <property type="term" value="P:response to oxidative stress"/>
    <property type="evidence" value="ECO:0007669"/>
    <property type="project" value="InterPro"/>
</dbReference>
<gene>
    <name evidence="7" type="ORF">PPROV_000600900</name>
</gene>
<dbReference type="GO" id="GO:0004601">
    <property type="term" value="F:peroxidase activity"/>
    <property type="evidence" value="ECO:0007669"/>
    <property type="project" value="UniProtKB-KW"/>
</dbReference>
<evidence type="ECO:0000256" key="4">
    <source>
        <dbReference type="RuleBase" id="RU000499"/>
    </source>
</evidence>
<evidence type="ECO:0000256" key="2">
    <source>
        <dbReference type="ARBA" id="ARBA00022559"/>
    </source>
</evidence>
<dbReference type="Pfam" id="PF00255">
    <property type="entry name" value="GSHPx"/>
    <property type="match status" value="1"/>
</dbReference>
<feature type="region of interest" description="Disordered" evidence="5">
    <location>
        <begin position="80"/>
        <end position="145"/>
    </location>
</feature>
<dbReference type="Gene3D" id="3.40.30.10">
    <property type="entry name" value="Glutaredoxin"/>
    <property type="match status" value="1"/>
</dbReference>
<proteinExistence type="inferred from homology"/>
<protein>
    <recommendedName>
        <fullName evidence="4">Glutathione peroxidase</fullName>
    </recommendedName>
</protein>
<dbReference type="PROSITE" id="PS51355">
    <property type="entry name" value="GLUTATHIONE_PEROXID_3"/>
    <property type="match status" value="1"/>
</dbReference>
<dbReference type="InterPro" id="IPR000889">
    <property type="entry name" value="Glutathione_peroxidase"/>
</dbReference>
<evidence type="ECO:0000256" key="3">
    <source>
        <dbReference type="ARBA" id="ARBA00023002"/>
    </source>
</evidence>
<keyword evidence="8" id="KW-1185">Reference proteome</keyword>
<dbReference type="PANTHER" id="PTHR11592:SF132">
    <property type="entry name" value="GLUTATHIONE PEROXIDASE 7, CHLOROPLASTIC-RELATED"/>
    <property type="match status" value="1"/>
</dbReference>
<dbReference type="EMBL" id="BNJQ01000016">
    <property type="protein sequence ID" value="GHP07268.1"/>
    <property type="molecule type" value="Genomic_DNA"/>
</dbReference>
<keyword evidence="2 4" id="KW-0575">Peroxidase</keyword>
<keyword evidence="6" id="KW-0812">Transmembrane</keyword>
<evidence type="ECO:0000313" key="7">
    <source>
        <dbReference type="EMBL" id="GHP07268.1"/>
    </source>
</evidence>
<organism evidence="7 8">
    <name type="scientific">Pycnococcus provasolii</name>
    <dbReference type="NCBI Taxonomy" id="41880"/>
    <lineage>
        <taxon>Eukaryota</taxon>
        <taxon>Viridiplantae</taxon>
        <taxon>Chlorophyta</taxon>
        <taxon>Pseudoscourfieldiophyceae</taxon>
        <taxon>Pseudoscourfieldiales</taxon>
        <taxon>Pycnococcaceae</taxon>
        <taxon>Pycnococcus</taxon>
    </lineage>
</organism>
<dbReference type="InterPro" id="IPR036249">
    <property type="entry name" value="Thioredoxin-like_sf"/>
</dbReference>
<feature type="compositionally biased region" description="Acidic residues" evidence="5">
    <location>
        <begin position="121"/>
        <end position="135"/>
    </location>
</feature>
<keyword evidence="6" id="KW-0472">Membrane</keyword>
<feature type="region of interest" description="Disordered" evidence="5">
    <location>
        <begin position="1"/>
        <end position="22"/>
    </location>
</feature>
<evidence type="ECO:0000256" key="6">
    <source>
        <dbReference type="SAM" id="Phobius"/>
    </source>
</evidence>